<organism evidence="5 6">
    <name type="scientific">Nepenthes gracilis</name>
    <name type="common">Slender pitcher plant</name>
    <dbReference type="NCBI Taxonomy" id="150966"/>
    <lineage>
        <taxon>Eukaryota</taxon>
        <taxon>Viridiplantae</taxon>
        <taxon>Streptophyta</taxon>
        <taxon>Embryophyta</taxon>
        <taxon>Tracheophyta</taxon>
        <taxon>Spermatophyta</taxon>
        <taxon>Magnoliopsida</taxon>
        <taxon>eudicotyledons</taxon>
        <taxon>Gunneridae</taxon>
        <taxon>Pentapetalae</taxon>
        <taxon>Caryophyllales</taxon>
        <taxon>Nepenthaceae</taxon>
        <taxon>Nepenthes</taxon>
    </lineage>
</organism>
<keyword evidence="3" id="KW-0456">Lyase</keyword>
<dbReference type="GO" id="GO:0016832">
    <property type="term" value="F:aldehyde-lyase activity"/>
    <property type="evidence" value="ECO:0007669"/>
    <property type="project" value="TreeGrafter"/>
</dbReference>
<name>A0AAD3SEI8_NEPGR</name>
<dbReference type="PANTHER" id="PTHR30502">
    <property type="entry name" value="2-KETO-3-DEOXY-L-RHAMNONATE ALDOLASE"/>
    <property type="match status" value="1"/>
</dbReference>
<dbReference type="EMBL" id="BSYO01000009">
    <property type="protein sequence ID" value="GMH09295.1"/>
    <property type="molecule type" value="Genomic_DNA"/>
</dbReference>
<proteinExistence type="inferred from homology"/>
<evidence type="ECO:0000313" key="5">
    <source>
        <dbReference type="EMBL" id="GMH09295.1"/>
    </source>
</evidence>
<dbReference type="GO" id="GO:0005737">
    <property type="term" value="C:cytoplasm"/>
    <property type="evidence" value="ECO:0007669"/>
    <property type="project" value="TreeGrafter"/>
</dbReference>
<dbReference type="Gene3D" id="3.20.20.60">
    <property type="entry name" value="Phosphoenolpyruvate-binding domains"/>
    <property type="match status" value="1"/>
</dbReference>
<keyword evidence="2" id="KW-0479">Metal-binding</keyword>
<accession>A0AAD3SEI8</accession>
<evidence type="ECO:0000313" key="6">
    <source>
        <dbReference type="Proteomes" id="UP001279734"/>
    </source>
</evidence>
<dbReference type="InterPro" id="IPR040442">
    <property type="entry name" value="Pyrv_kinase-like_dom_sf"/>
</dbReference>
<evidence type="ECO:0000256" key="1">
    <source>
        <dbReference type="ARBA" id="ARBA00005568"/>
    </source>
</evidence>
<dbReference type="Pfam" id="PF03328">
    <property type="entry name" value="HpcH_HpaI"/>
    <property type="match status" value="1"/>
</dbReference>
<evidence type="ECO:0000259" key="4">
    <source>
        <dbReference type="Pfam" id="PF03328"/>
    </source>
</evidence>
<protein>
    <recommendedName>
        <fullName evidence="4">HpcH/HpaI aldolase/citrate lyase domain-containing protein</fullName>
    </recommendedName>
</protein>
<dbReference type="InterPro" id="IPR015813">
    <property type="entry name" value="Pyrv/PenolPyrv_kinase-like_dom"/>
</dbReference>
<evidence type="ECO:0000256" key="2">
    <source>
        <dbReference type="ARBA" id="ARBA00022723"/>
    </source>
</evidence>
<dbReference type="GO" id="GO:0046872">
    <property type="term" value="F:metal ion binding"/>
    <property type="evidence" value="ECO:0007669"/>
    <property type="project" value="UniProtKB-KW"/>
</dbReference>
<dbReference type="Proteomes" id="UP001279734">
    <property type="component" value="Unassembled WGS sequence"/>
</dbReference>
<gene>
    <name evidence="5" type="ORF">Nepgr_011136</name>
</gene>
<feature type="domain" description="HpcH/HpaI aldolase/citrate lyase" evidence="4">
    <location>
        <begin position="67"/>
        <end position="298"/>
    </location>
</feature>
<sequence>MASWLRHTAIKFPSHDALPSHDTSPLLDTTKTTMALPTPPASTTLSSTPFSPSATLKSRLRDGETLYGLFLCSFSPVIAEIVGHAGYDFIVVDMEHGYGGLSEALSCLHALAASQTPAIIRLPECSPMWVKKALDLGPQGLMFPMIHTPELARQAVSYCRYPRTGVRGVAHPIVRASKYGLDDGYLDRCEDELLIMCQVESEEAVEKIDEIVAVDGLDCIMIGPNDLGANMGFISDPEHKDVGQMVRVVESHVLDRRAESDRRPYLAGFAMPNDGPSELKKRGYDMVCGAVDIALFRDAVVEDVNKFKKIA</sequence>
<dbReference type="PANTHER" id="PTHR30502:SF0">
    <property type="entry name" value="PHOSPHOENOLPYRUVATE CARBOXYLASE FAMILY PROTEIN"/>
    <property type="match status" value="1"/>
</dbReference>
<dbReference type="InterPro" id="IPR005000">
    <property type="entry name" value="Aldolase/citrate-lyase_domain"/>
</dbReference>
<reference evidence="5" key="1">
    <citation type="submission" date="2023-05" db="EMBL/GenBank/DDBJ databases">
        <title>Nepenthes gracilis genome sequencing.</title>
        <authorList>
            <person name="Fukushima K."/>
        </authorList>
    </citation>
    <scope>NUCLEOTIDE SEQUENCE</scope>
    <source>
        <strain evidence="5">SING2019-196</strain>
    </source>
</reference>
<keyword evidence="6" id="KW-1185">Reference proteome</keyword>
<dbReference type="InterPro" id="IPR050251">
    <property type="entry name" value="HpcH-HpaI_aldolase"/>
</dbReference>
<evidence type="ECO:0000256" key="3">
    <source>
        <dbReference type="ARBA" id="ARBA00023239"/>
    </source>
</evidence>
<comment type="similarity">
    <text evidence="1">Belongs to the HpcH/HpaI aldolase family.</text>
</comment>
<dbReference type="SUPFAM" id="SSF51621">
    <property type="entry name" value="Phosphoenolpyruvate/pyruvate domain"/>
    <property type="match status" value="1"/>
</dbReference>
<dbReference type="AlphaFoldDB" id="A0AAD3SEI8"/>
<comment type="caution">
    <text evidence="5">The sequence shown here is derived from an EMBL/GenBank/DDBJ whole genome shotgun (WGS) entry which is preliminary data.</text>
</comment>